<sequence length="176" mass="17892">MAIATALLILLLAAPTVYGVQHIVGDTSGWSTSVDYDSWAASNTFTVGDTLVFNYGSSHKVDIVNQADYASCSSSNSLKTYDDGATTITLSQPGPAYFICPSAGHCANGMKLSVNVVAAGTPSGTPSTTPPSTPTTPGSNPSPPPPPPPPKGAANSLDMNMLGFPLVLATLVAFMG</sequence>
<dbReference type="Pfam" id="PF02298">
    <property type="entry name" value="Cu_bind_like"/>
    <property type="match status" value="1"/>
</dbReference>
<dbReference type="SUPFAM" id="SSF49503">
    <property type="entry name" value="Cupredoxins"/>
    <property type="match status" value="1"/>
</dbReference>
<keyword evidence="2" id="KW-0479">Metal-binding</keyword>
<keyword evidence="7" id="KW-0732">Signal</keyword>
<evidence type="ECO:0000313" key="10">
    <source>
        <dbReference type="Proteomes" id="UP000327157"/>
    </source>
</evidence>
<comment type="caution">
    <text evidence="9">The sequence shown here is derived from an EMBL/GenBank/DDBJ whole genome shotgun (WGS) entry which is preliminary data.</text>
</comment>
<evidence type="ECO:0000256" key="3">
    <source>
        <dbReference type="ARBA" id="ARBA00022982"/>
    </source>
</evidence>
<evidence type="ECO:0000313" key="9">
    <source>
        <dbReference type="EMBL" id="KAB2595347.1"/>
    </source>
</evidence>
<feature type="signal peptide" evidence="7">
    <location>
        <begin position="1"/>
        <end position="19"/>
    </location>
</feature>
<dbReference type="PROSITE" id="PS51485">
    <property type="entry name" value="PHYTOCYANIN"/>
    <property type="match status" value="1"/>
</dbReference>
<name>A0A5N5EX76_9ROSA</name>
<proteinExistence type="predicted"/>
<dbReference type="FunFam" id="2.60.40.420:FF:000003">
    <property type="entry name" value="Blue copper"/>
    <property type="match status" value="1"/>
</dbReference>
<evidence type="ECO:0000256" key="2">
    <source>
        <dbReference type="ARBA" id="ARBA00022723"/>
    </source>
</evidence>
<reference evidence="9 10" key="3">
    <citation type="submission" date="2019-11" db="EMBL/GenBank/DDBJ databases">
        <title>A de novo genome assembly of a pear dwarfing rootstock.</title>
        <authorList>
            <person name="Wang F."/>
            <person name="Wang J."/>
            <person name="Li S."/>
            <person name="Zhang Y."/>
            <person name="Fang M."/>
            <person name="Ma L."/>
            <person name="Zhao Y."/>
            <person name="Jiang S."/>
        </authorList>
    </citation>
    <scope>NUCLEOTIDE SEQUENCE [LARGE SCALE GENOMIC DNA]</scope>
    <source>
        <strain evidence="9">S2</strain>
        <tissue evidence="9">Leaf</tissue>
    </source>
</reference>
<feature type="compositionally biased region" description="Pro residues" evidence="6">
    <location>
        <begin position="128"/>
        <end position="151"/>
    </location>
</feature>
<dbReference type="OrthoDB" id="686200at2759"/>
<evidence type="ECO:0000256" key="4">
    <source>
        <dbReference type="ARBA" id="ARBA00023008"/>
    </source>
</evidence>
<dbReference type="GO" id="GO:0046872">
    <property type="term" value="F:metal ion binding"/>
    <property type="evidence" value="ECO:0007669"/>
    <property type="project" value="UniProtKB-KW"/>
</dbReference>
<dbReference type="CDD" id="cd04216">
    <property type="entry name" value="Phytocyanin"/>
    <property type="match status" value="1"/>
</dbReference>
<organism evidence="9 10">
    <name type="scientific">Pyrus ussuriensis x Pyrus communis</name>
    <dbReference type="NCBI Taxonomy" id="2448454"/>
    <lineage>
        <taxon>Eukaryota</taxon>
        <taxon>Viridiplantae</taxon>
        <taxon>Streptophyta</taxon>
        <taxon>Embryophyta</taxon>
        <taxon>Tracheophyta</taxon>
        <taxon>Spermatophyta</taxon>
        <taxon>Magnoliopsida</taxon>
        <taxon>eudicotyledons</taxon>
        <taxon>Gunneridae</taxon>
        <taxon>Pentapetalae</taxon>
        <taxon>rosids</taxon>
        <taxon>fabids</taxon>
        <taxon>Rosales</taxon>
        <taxon>Rosaceae</taxon>
        <taxon>Amygdaloideae</taxon>
        <taxon>Maleae</taxon>
        <taxon>Pyrus</taxon>
    </lineage>
</organism>
<reference evidence="10" key="2">
    <citation type="submission" date="2019-10" db="EMBL/GenBank/DDBJ databases">
        <title>A de novo genome assembly of a pear dwarfing rootstock.</title>
        <authorList>
            <person name="Wang F."/>
            <person name="Wang J."/>
            <person name="Li S."/>
            <person name="Zhang Y."/>
            <person name="Fang M."/>
            <person name="Ma L."/>
            <person name="Zhao Y."/>
            <person name="Jiang S."/>
        </authorList>
    </citation>
    <scope>NUCLEOTIDE SEQUENCE [LARGE SCALE GENOMIC DNA]</scope>
</reference>
<dbReference type="EMBL" id="SMOL01000781">
    <property type="protein sequence ID" value="KAB2595347.1"/>
    <property type="molecule type" value="Genomic_DNA"/>
</dbReference>
<evidence type="ECO:0000256" key="7">
    <source>
        <dbReference type="SAM" id="SignalP"/>
    </source>
</evidence>
<feature type="chain" id="PRO_5024343923" evidence="7">
    <location>
        <begin position="20"/>
        <end position="176"/>
    </location>
</feature>
<dbReference type="PANTHER" id="PTHR33021:SF350">
    <property type="entry name" value="UCLACYANIN-2"/>
    <property type="match status" value="1"/>
</dbReference>
<keyword evidence="1" id="KW-0813">Transport</keyword>
<dbReference type="Proteomes" id="UP000327157">
    <property type="component" value="Chromosome 7"/>
</dbReference>
<feature type="region of interest" description="Disordered" evidence="6">
    <location>
        <begin position="121"/>
        <end position="156"/>
    </location>
</feature>
<evidence type="ECO:0000256" key="6">
    <source>
        <dbReference type="SAM" id="MobiDB-lite"/>
    </source>
</evidence>
<feature type="domain" description="Phytocyanin" evidence="8">
    <location>
        <begin position="20"/>
        <end position="118"/>
    </location>
</feature>
<protein>
    <submittedName>
        <fullName evidence="9">Uclacyanin-3</fullName>
    </submittedName>
</protein>
<evidence type="ECO:0000259" key="8">
    <source>
        <dbReference type="PROSITE" id="PS51485"/>
    </source>
</evidence>
<evidence type="ECO:0000256" key="1">
    <source>
        <dbReference type="ARBA" id="ARBA00022448"/>
    </source>
</evidence>
<keyword evidence="4" id="KW-0186">Copper</keyword>
<dbReference type="Gene3D" id="2.60.40.420">
    <property type="entry name" value="Cupredoxins - blue copper proteins"/>
    <property type="match status" value="1"/>
</dbReference>
<dbReference type="PANTHER" id="PTHR33021">
    <property type="entry name" value="BLUE COPPER PROTEIN"/>
    <property type="match status" value="1"/>
</dbReference>
<keyword evidence="3" id="KW-0249">Electron transport</keyword>
<evidence type="ECO:0000256" key="5">
    <source>
        <dbReference type="ARBA" id="ARBA00023180"/>
    </source>
</evidence>
<dbReference type="GO" id="GO:0005886">
    <property type="term" value="C:plasma membrane"/>
    <property type="evidence" value="ECO:0007669"/>
    <property type="project" value="TreeGrafter"/>
</dbReference>
<keyword evidence="10" id="KW-1185">Reference proteome</keyword>
<dbReference type="InterPro" id="IPR008972">
    <property type="entry name" value="Cupredoxin"/>
</dbReference>
<reference evidence="9 10" key="1">
    <citation type="submission" date="2019-09" db="EMBL/GenBank/DDBJ databases">
        <authorList>
            <person name="Ou C."/>
        </authorList>
    </citation>
    <scope>NUCLEOTIDE SEQUENCE [LARGE SCALE GENOMIC DNA]</scope>
    <source>
        <strain evidence="9">S2</strain>
        <tissue evidence="9">Leaf</tissue>
    </source>
</reference>
<dbReference type="InterPro" id="IPR039391">
    <property type="entry name" value="Phytocyanin-like"/>
</dbReference>
<dbReference type="InterPro" id="IPR003245">
    <property type="entry name" value="Phytocyanin_dom"/>
</dbReference>
<keyword evidence="5" id="KW-0325">Glycoprotein</keyword>
<dbReference type="AlphaFoldDB" id="A0A5N5EX76"/>
<dbReference type="GO" id="GO:0009055">
    <property type="term" value="F:electron transfer activity"/>
    <property type="evidence" value="ECO:0007669"/>
    <property type="project" value="InterPro"/>
</dbReference>
<accession>A0A5N5EX76</accession>
<gene>
    <name evidence="9" type="ORF">D8674_030797</name>
</gene>